<comment type="caution">
    <text evidence="1">The sequence shown here is derived from an EMBL/GenBank/DDBJ whole genome shotgun (WGS) entry which is preliminary data.</text>
</comment>
<name>A0A438DHB0_VITVI</name>
<accession>A0A438DHB0</accession>
<sequence length="457" mass="51226">MATNLRVGFWERQYKSIAVEITPKLDEKLHSVEYIAHHGLRRPSIGPDNFSEESFGCMAYSSSYPMPNYILNRDKVVEFLRQISSLIERETPIQDMRVFFPATQRILIEIKNDLDRSSTVCLSYGTSDTAISRIMPMLDYTTFEMVEVSIQLFYQLEAIETMKAYIAHNMEGNKDLRARLESTKSEVVATRKLDKEGAELLRRELQELRVGFAVQKEESEAEYHKQVNSMFFYSYRCCMKKHGIAQDTPNFPSDDEDEVVGGPARSEGDAFGVVQPIRFCLLPLFSRCSEDSEALNIGCLCSACGKLNIRSGPQRLLINLKNYSRNSSGDGGTKSEYGHIDGPPGFLPCMVLPLCLAFEVPVGLALHLIDVTFCHASSSLTPGIRLAAPEPDGHISCTKGCPDKWSRHVLPKLKSDKNSSSYLWEKVSFLTAIGKCHLLMCHDLGPCNCLSSQSVDI</sequence>
<proteinExistence type="predicted"/>
<dbReference type="AlphaFoldDB" id="A0A438DHB0"/>
<organism evidence="1 2">
    <name type="scientific">Vitis vinifera</name>
    <name type="common">Grape</name>
    <dbReference type="NCBI Taxonomy" id="29760"/>
    <lineage>
        <taxon>Eukaryota</taxon>
        <taxon>Viridiplantae</taxon>
        <taxon>Streptophyta</taxon>
        <taxon>Embryophyta</taxon>
        <taxon>Tracheophyta</taxon>
        <taxon>Spermatophyta</taxon>
        <taxon>Magnoliopsida</taxon>
        <taxon>eudicotyledons</taxon>
        <taxon>Gunneridae</taxon>
        <taxon>Pentapetalae</taxon>
        <taxon>rosids</taxon>
        <taxon>Vitales</taxon>
        <taxon>Vitaceae</taxon>
        <taxon>Viteae</taxon>
        <taxon>Vitis</taxon>
    </lineage>
</organism>
<reference evidence="1 2" key="1">
    <citation type="journal article" date="2018" name="PLoS Genet.">
        <title>Population sequencing reveals clonal diversity and ancestral inbreeding in the grapevine cultivar Chardonnay.</title>
        <authorList>
            <person name="Roach M.J."/>
            <person name="Johnson D.L."/>
            <person name="Bohlmann J."/>
            <person name="van Vuuren H.J."/>
            <person name="Jones S.J."/>
            <person name="Pretorius I.S."/>
            <person name="Schmidt S.A."/>
            <person name="Borneman A.R."/>
        </authorList>
    </citation>
    <scope>NUCLEOTIDE SEQUENCE [LARGE SCALE GENOMIC DNA]</scope>
    <source>
        <strain evidence="2">cv. Chardonnay</strain>
        <tissue evidence="1">Leaf</tissue>
    </source>
</reference>
<gene>
    <name evidence="1" type="ORF">CK203_077979</name>
</gene>
<dbReference type="EMBL" id="QGNW01001623">
    <property type="protein sequence ID" value="RVW34867.1"/>
    <property type="molecule type" value="Genomic_DNA"/>
</dbReference>
<dbReference type="Proteomes" id="UP000288805">
    <property type="component" value="Unassembled WGS sequence"/>
</dbReference>
<protein>
    <submittedName>
        <fullName evidence="1">Uncharacterized protein</fullName>
    </submittedName>
</protein>
<evidence type="ECO:0000313" key="1">
    <source>
        <dbReference type="EMBL" id="RVW34867.1"/>
    </source>
</evidence>
<evidence type="ECO:0000313" key="2">
    <source>
        <dbReference type="Proteomes" id="UP000288805"/>
    </source>
</evidence>